<evidence type="ECO:0000256" key="1">
    <source>
        <dbReference type="ARBA" id="ARBA00004141"/>
    </source>
</evidence>
<comment type="subcellular location">
    <subcellularLocation>
        <location evidence="1">Membrane</location>
        <topology evidence="1">Multi-pass membrane protein</topology>
    </subcellularLocation>
</comment>
<dbReference type="PANTHER" id="PTHR37422">
    <property type="entry name" value="TEICHURONIC ACID BIOSYNTHESIS PROTEIN TUAE"/>
    <property type="match status" value="1"/>
</dbReference>
<feature type="transmembrane region" description="Helical" evidence="6">
    <location>
        <begin position="61"/>
        <end position="78"/>
    </location>
</feature>
<dbReference type="InterPro" id="IPR007016">
    <property type="entry name" value="O-antigen_ligase-rel_domated"/>
</dbReference>
<comment type="caution">
    <text evidence="8">The sequence shown here is derived from an EMBL/GenBank/DDBJ whole genome shotgun (WGS) entry which is preliminary data.</text>
</comment>
<feature type="domain" description="O-antigen ligase-related" evidence="7">
    <location>
        <begin position="172"/>
        <end position="313"/>
    </location>
</feature>
<dbReference type="InterPro" id="IPR051533">
    <property type="entry name" value="WaaL-like"/>
</dbReference>
<dbReference type="GO" id="GO:0016020">
    <property type="term" value="C:membrane"/>
    <property type="evidence" value="ECO:0007669"/>
    <property type="project" value="UniProtKB-SubCell"/>
</dbReference>
<feature type="transmembrane region" description="Helical" evidence="6">
    <location>
        <begin position="30"/>
        <end position="54"/>
    </location>
</feature>
<feature type="region of interest" description="Disordered" evidence="5">
    <location>
        <begin position="1"/>
        <end position="22"/>
    </location>
</feature>
<dbReference type="Proteomes" id="UP000650511">
    <property type="component" value="Unassembled WGS sequence"/>
</dbReference>
<dbReference type="RefSeq" id="WP_130648639.1">
    <property type="nucleotide sequence ID" value="NZ_BMHA01000005.1"/>
</dbReference>
<feature type="transmembrane region" description="Helical" evidence="6">
    <location>
        <begin position="308"/>
        <end position="326"/>
    </location>
</feature>
<proteinExistence type="predicted"/>
<feature type="transmembrane region" description="Helical" evidence="6">
    <location>
        <begin position="206"/>
        <end position="228"/>
    </location>
</feature>
<evidence type="ECO:0000313" key="9">
    <source>
        <dbReference type="Proteomes" id="UP000650511"/>
    </source>
</evidence>
<evidence type="ECO:0000256" key="4">
    <source>
        <dbReference type="ARBA" id="ARBA00023136"/>
    </source>
</evidence>
<dbReference type="Pfam" id="PF04932">
    <property type="entry name" value="Wzy_C"/>
    <property type="match status" value="1"/>
</dbReference>
<dbReference type="EMBL" id="BMHA01000005">
    <property type="protein sequence ID" value="GGI06001.1"/>
    <property type="molecule type" value="Genomic_DNA"/>
</dbReference>
<sequence length="391" mass="38778">MPGDAVEPVGSGPPPDRQPGAATAWRDPAVVAYAVALGVAIVQCTAALAGVAPFAGHADRLARAGVPYLAAFGLLLALRRGGRRADVSGPPLDPWLIALAVAGGVLAGWLLVRFGLALPAAVGAEHGFYRLKGRITSPLGDHNTAAGLLLVPLVASAVLGATRHPRWWLLGALVALGTAATLSRGVAVVLAGMVVLAAFTASRRRVTLGLAGALAIVVLGLVATSLTLDTSVPAGTAPPGPATQAGAGPLGASVLGRIDLAVRGVETGLDHPLLGIGLGRFASAAGDLPRPNDHAHQAVAHALAEGGVPLAVATVVAALTLAVRGLRAPRSGRRDLVLLAGAGLLVHAQIEILSGRLGHEVLLAVLLGLGAPATNRPARAGREPGAGSTGG</sequence>
<name>A0A8J3EUJ8_9ACTN</name>
<dbReference type="AlphaFoldDB" id="A0A8J3EUJ8"/>
<keyword evidence="2 6" id="KW-0812">Transmembrane</keyword>
<feature type="transmembrane region" description="Helical" evidence="6">
    <location>
        <begin position="98"/>
        <end position="122"/>
    </location>
</feature>
<reference evidence="8" key="1">
    <citation type="journal article" date="2014" name="Int. J. Syst. Evol. Microbiol.">
        <title>Complete genome sequence of Corynebacterium casei LMG S-19264T (=DSM 44701T), isolated from a smear-ripened cheese.</title>
        <authorList>
            <consortium name="US DOE Joint Genome Institute (JGI-PGF)"/>
            <person name="Walter F."/>
            <person name="Albersmeier A."/>
            <person name="Kalinowski J."/>
            <person name="Ruckert C."/>
        </authorList>
    </citation>
    <scope>NUCLEOTIDE SEQUENCE</scope>
    <source>
        <strain evidence="8">CGMCC 1.14988</strain>
    </source>
</reference>
<feature type="transmembrane region" description="Helical" evidence="6">
    <location>
        <begin position="167"/>
        <end position="199"/>
    </location>
</feature>
<dbReference type="PANTHER" id="PTHR37422:SF13">
    <property type="entry name" value="LIPOPOLYSACCHARIDE BIOSYNTHESIS PROTEIN PA4999-RELATED"/>
    <property type="match status" value="1"/>
</dbReference>
<protein>
    <recommendedName>
        <fullName evidence="7">O-antigen ligase-related domain-containing protein</fullName>
    </recommendedName>
</protein>
<keyword evidence="9" id="KW-1185">Reference proteome</keyword>
<evidence type="ECO:0000256" key="5">
    <source>
        <dbReference type="SAM" id="MobiDB-lite"/>
    </source>
</evidence>
<evidence type="ECO:0000256" key="6">
    <source>
        <dbReference type="SAM" id="Phobius"/>
    </source>
</evidence>
<organism evidence="8 9">
    <name type="scientific">Egicoccus halophilus</name>
    <dbReference type="NCBI Taxonomy" id="1670830"/>
    <lineage>
        <taxon>Bacteria</taxon>
        <taxon>Bacillati</taxon>
        <taxon>Actinomycetota</taxon>
        <taxon>Nitriliruptoria</taxon>
        <taxon>Egicoccales</taxon>
        <taxon>Egicoccaceae</taxon>
        <taxon>Egicoccus</taxon>
    </lineage>
</organism>
<feature type="transmembrane region" description="Helical" evidence="6">
    <location>
        <begin position="143"/>
        <end position="161"/>
    </location>
</feature>
<evidence type="ECO:0000313" key="8">
    <source>
        <dbReference type="EMBL" id="GGI06001.1"/>
    </source>
</evidence>
<evidence type="ECO:0000256" key="2">
    <source>
        <dbReference type="ARBA" id="ARBA00022692"/>
    </source>
</evidence>
<evidence type="ECO:0000256" key="3">
    <source>
        <dbReference type="ARBA" id="ARBA00022989"/>
    </source>
</evidence>
<dbReference type="OrthoDB" id="27575at2"/>
<keyword evidence="3 6" id="KW-1133">Transmembrane helix</keyword>
<evidence type="ECO:0000259" key="7">
    <source>
        <dbReference type="Pfam" id="PF04932"/>
    </source>
</evidence>
<reference evidence="8" key="2">
    <citation type="submission" date="2020-09" db="EMBL/GenBank/DDBJ databases">
        <authorList>
            <person name="Sun Q."/>
            <person name="Zhou Y."/>
        </authorList>
    </citation>
    <scope>NUCLEOTIDE SEQUENCE</scope>
    <source>
        <strain evidence="8">CGMCC 1.14988</strain>
    </source>
</reference>
<keyword evidence="4 6" id="KW-0472">Membrane</keyword>
<gene>
    <name evidence="8" type="ORF">GCM10011354_16920</name>
</gene>
<accession>A0A8J3EUJ8</accession>